<comment type="caution">
    <text evidence="1">The sequence shown here is derived from an EMBL/GenBank/DDBJ whole genome shotgun (WGS) entry which is preliminary data.</text>
</comment>
<sequence length="86" mass="9595">MSTPEIVIPTRVHEISERRAYPTVVIDQWDALKCARPCNNTPEGSGFEYAPNEPTITLPPGTNRDGIYMCCSCRTVIDIKRTRIGA</sequence>
<organism evidence="1 2">
    <name type="scientific">Nonomuraea recticatena</name>
    <dbReference type="NCBI Taxonomy" id="46178"/>
    <lineage>
        <taxon>Bacteria</taxon>
        <taxon>Bacillati</taxon>
        <taxon>Actinomycetota</taxon>
        <taxon>Actinomycetes</taxon>
        <taxon>Streptosporangiales</taxon>
        <taxon>Streptosporangiaceae</taxon>
        <taxon>Nonomuraea</taxon>
    </lineage>
</organism>
<dbReference type="Proteomes" id="UP001501666">
    <property type="component" value="Unassembled WGS sequence"/>
</dbReference>
<reference evidence="2" key="1">
    <citation type="journal article" date="2019" name="Int. J. Syst. Evol. Microbiol.">
        <title>The Global Catalogue of Microorganisms (GCM) 10K type strain sequencing project: providing services to taxonomists for standard genome sequencing and annotation.</title>
        <authorList>
            <consortium name="The Broad Institute Genomics Platform"/>
            <consortium name="The Broad Institute Genome Sequencing Center for Infectious Disease"/>
            <person name="Wu L."/>
            <person name="Ma J."/>
        </authorList>
    </citation>
    <scope>NUCLEOTIDE SEQUENCE [LARGE SCALE GENOMIC DNA]</scope>
    <source>
        <strain evidence="2">JCM 6835</strain>
    </source>
</reference>
<evidence type="ECO:0000313" key="1">
    <source>
        <dbReference type="EMBL" id="GAA2691647.1"/>
    </source>
</evidence>
<accession>A0ABP6FFT8</accession>
<gene>
    <name evidence="1" type="ORF">GCM10010412_082030</name>
</gene>
<keyword evidence="2" id="KW-1185">Reference proteome</keyword>
<name>A0ABP6FFT8_9ACTN</name>
<evidence type="ECO:0000313" key="2">
    <source>
        <dbReference type="Proteomes" id="UP001501666"/>
    </source>
</evidence>
<proteinExistence type="predicted"/>
<dbReference type="RefSeq" id="WP_346154406.1">
    <property type="nucleotide sequence ID" value="NZ_BAAATE010000034.1"/>
</dbReference>
<dbReference type="EMBL" id="BAAATE010000034">
    <property type="protein sequence ID" value="GAA2691647.1"/>
    <property type="molecule type" value="Genomic_DNA"/>
</dbReference>
<protein>
    <submittedName>
        <fullName evidence="1">Uncharacterized protein</fullName>
    </submittedName>
</protein>